<protein>
    <submittedName>
        <fullName evidence="2">Uncharacterized protein</fullName>
    </submittedName>
</protein>
<evidence type="ECO:0000313" key="2">
    <source>
        <dbReference type="EMBL" id="ADV76228.1"/>
    </source>
</evidence>
<accession>E9L813</accession>
<proteinExistence type="evidence at transcript level"/>
<sequence>MKRIQIRILMISLMFRLTCKTLLAKEKAQVRMKVTPLFKLVQRYKGNLPSRLPMILKTMKKRKK</sequence>
<dbReference type="AlphaFoldDB" id="E9L813"/>
<feature type="signal peptide" evidence="1">
    <location>
        <begin position="1"/>
        <end position="24"/>
    </location>
</feature>
<organism evidence="2">
    <name type="scientific">Loa loa</name>
    <name type="common">Eye worm</name>
    <name type="synonym">Filaria loa</name>
    <dbReference type="NCBI Taxonomy" id="7209"/>
    <lineage>
        <taxon>Eukaryota</taxon>
        <taxon>Metazoa</taxon>
        <taxon>Ecdysozoa</taxon>
        <taxon>Nematoda</taxon>
        <taxon>Chromadorea</taxon>
        <taxon>Rhabditida</taxon>
        <taxon>Spirurina</taxon>
        <taxon>Spiruromorpha</taxon>
        <taxon>Filarioidea</taxon>
        <taxon>Onchocercidae</taxon>
        <taxon>Loa</taxon>
    </lineage>
</organism>
<keyword evidence="1" id="KW-0732">Signal</keyword>
<dbReference type="EMBL" id="HM753536">
    <property type="protein sequence ID" value="ADV76228.1"/>
    <property type="molecule type" value="mRNA"/>
</dbReference>
<name>E9L813_LOALO</name>
<reference evidence="2" key="1">
    <citation type="submission" date="2010-07" db="EMBL/GenBank/DDBJ databases">
        <title>Rapid molecular assays for specific detection and quantitation of Loa loa microfilaremia.</title>
        <authorList>
            <person name="Fink D.L."/>
            <person name="Kamgno J."/>
            <person name="Nutman T.B."/>
        </authorList>
    </citation>
    <scope>NUCLEOTIDE SEQUENCE</scope>
</reference>
<evidence type="ECO:0000256" key="1">
    <source>
        <dbReference type="SAM" id="SignalP"/>
    </source>
</evidence>
<feature type="chain" id="PRO_5003241485" evidence="1">
    <location>
        <begin position="25"/>
        <end position="64"/>
    </location>
</feature>